<evidence type="ECO:0000313" key="1">
    <source>
        <dbReference type="EMBL" id="GCE01540.1"/>
    </source>
</evidence>
<dbReference type="AlphaFoldDB" id="A0A401Z3W3"/>
<accession>A0A401Z3W3</accession>
<protein>
    <submittedName>
        <fullName evidence="1">Uncharacterized protein</fullName>
    </submittedName>
</protein>
<evidence type="ECO:0000313" key="2">
    <source>
        <dbReference type="Proteomes" id="UP000286931"/>
    </source>
</evidence>
<gene>
    <name evidence="1" type="ORF">EHYA_09306</name>
</gene>
<proteinExistence type="predicted"/>
<reference evidence="1 2" key="1">
    <citation type="submission" date="2018-12" db="EMBL/GenBank/DDBJ databases">
        <title>Draft genome sequence of Embleya hyalina NBRC 13850T.</title>
        <authorList>
            <person name="Komaki H."/>
            <person name="Hosoyama A."/>
            <person name="Kimura A."/>
            <person name="Ichikawa N."/>
            <person name="Tamura T."/>
        </authorList>
    </citation>
    <scope>NUCLEOTIDE SEQUENCE [LARGE SCALE GENOMIC DNA]</scope>
    <source>
        <strain evidence="1 2">NBRC 13850</strain>
    </source>
</reference>
<organism evidence="1 2">
    <name type="scientific">Embleya hyalina</name>
    <dbReference type="NCBI Taxonomy" id="516124"/>
    <lineage>
        <taxon>Bacteria</taxon>
        <taxon>Bacillati</taxon>
        <taxon>Actinomycetota</taxon>
        <taxon>Actinomycetes</taxon>
        <taxon>Kitasatosporales</taxon>
        <taxon>Streptomycetaceae</taxon>
        <taxon>Embleya</taxon>
    </lineage>
</organism>
<dbReference type="EMBL" id="BIFH01000050">
    <property type="protein sequence ID" value="GCE01540.1"/>
    <property type="molecule type" value="Genomic_DNA"/>
</dbReference>
<dbReference type="Proteomes" id="UP000286931">
    <property type="component" value="Unassembled WGS sequence"/>
</dbReference>
<sequence length="75" mass="8139">MADAYLLDGRAPVYGPVWGRPGGRLHRAVVLKGRSLPSAGCSRPGRLDREHLVLEVDADESRLCRRSGCAGGRLR</sequence>
<name>A0A401Z3W3_9ACTN</name>
<comment type="caution">
    <text evidence="1">The sequence shown here is derived from an EMBL/GenBank/DDBJ whole genome shotgun (WGS) entry which is preliminary data.</text>
</comment>
<keyword evidence="2" id="KW-1185">Reference proteome</keyword>